<feature type="compositionally biased region" description="Polar residues" evidence="1">
    <location>
        <begin position="824"/>
        <end position="842"/>
    </location>
</feature>
<dbReference type="SMART" id="SM00507">
    <property type="entry name" value="HNHc"/>
    <property type="match status" value="1"/>
</dbReference>
<sequence length="842" mass="88545">MFDTDLDVDLDVLSPAGVLSALGGFAAVNERSDVRILEGVLAFADRHPEPRRAARSSAGDGSEGGGSEAGRAEGGSFEGGGSATDSLGSGRPAEGLMPEGIEQLKVYGGEGCPAVAEFAAAELGTTLKVSSSAAAGILSDALGLRHRLPKVWARVLAGEARAWRACRIARASAALPLEAVALVDAAVEKIIDRVGPDRLKKIVDAAMWQADPERARAQAEELARARGVWIGRSDSMGTNTIFVRAATGDVIRLEATISALADALKVLGDTDALGRRRAKVIGWLADPAAAMELLDAARLLAKTHTRRTRTASGAEDPASAAAKDHRDRVAESQVHDAAAMVDQAEGPASAATSGHLHLVTEPARDAAPAAEPNRADDPAFPGAVGRLDPVAEWDQGFVPERDQRRLEEPPSFEGLEADGPPPPEDPFEGGERPTDRPPVGQAAWEYASSSEVVALSGGMPAESGAYGSSSGGSYGAADLRDGSRTNEVPRHSVDGGDDGDNGVRRDDRAEGAGDDRADWEHGADWAGAGDGEAFRRVALAGRLAEIKERARLSEAAKGRTAARVEVFVHLTDVTLAGLLASERHGDTDGDTDIAGGRADGGSPRGDGVLRVEGIGPVLAAQFREVVGYDQIVVKPVIDLRDRVSVDAYEIPSRIRERVLLRELWCVFPWCTRRATKSMDLDHVVPYRADGPPGQTSTDNLAPGCRYHHRLKTHGGWSCAVLPEGGYEWTSPEGARFVVDHTGTRSADEWVAKTTPGTADPVGPGLPAVATWATRASERRGSSARELKRDDVGGAARRVRPAKRGSSGSRPLRTRRSPGSPARPDQSTVAELSTSQETSTAPS</sequence>
<feature type="compositionally biased region" description="Low complexity" evidence="1">
    <location>
        <begin position="311"/>
        <end position="321"/>
    </location>
</feature>
<dbReference type="EMBL" id="JBHLTC010000039">
    <property type="protein sequence ID" value="MFC0628461.1"/>
    <property type="molecule type" value="Genomic_DNA"/>
</dbReference>
<feature type="compositionally biased region" description="Basic and acidic residues" evidence="1">
    <location>
        <begin position="775"/>
        <end position="791"/>
    </location>
</feature>
<keyword evidence="4" id="KW-1185">Reference proteome</keyword>
<proteinExistence type="predicted"/>
<dbReference type="Proteomes" id="UP001589890">
    <property type="component" value="Unassembled WGS sequence"/>
</dbReference>
<feature type="region of interest" description="Disordered" evidence="1">
    <location>
        <begin position="773"/>
        <end position="842"/>
    </location>
</feature>
<evidence type="ECO:0000259" key="2">
    <source>
        <dbReference type="SMART" id="SM00507"/>
    </source>
</evidence>
<name>A0ABV6QWS6_9ACTN</name>
<feature type="domain" description="HNH nuclease" evidence="2">
    <location>
        <begin position="653"/>
        <end position="709"/>
    </location>
</feature>
<feature type="region of interest" description="Disordered" evidence="1">
    <location>
        <begin position="48"/>
        <end position="94"/>
    </location>
</feature>
<accession>A0ABV6QWS6</accession>
<feature type="compositionally biased region" description="Gly residues" evidence="1">
    <location>
        <begin position="61"/>
        <end position="82"/>
    </location>
</feature>
<feature type="region of interest" description="Disordered" evidence="1">
    <location>
        <begin position="410"/>
        <end position="440"/>
    </location>
</feature>
<organism evidence="3 4">
    <name type="scientific">Kribbella deserti</name>
    <dbReference type="NCBI Taxonomy" id="1926257"/>
    <lineage>
        <taxon>Bacteria</taxon>
        <taxon>Bacillati</taxon>
        <taxon>Actinomycetota</taxon>
        <taxon>Actinomycetes</taxon>
        <taxon>Propionibacteriales</taxon>
        <taxon>Kribbellaceae</taxon>
        <taxon>Kribbella</taxon>
    </lineage>
</organism>
<feature type="region of interest" description="Disordered" evidence="1">
    <location>
        <begin position="363"/>
        <end position="388"/>
    </location>
</feature>
<feature type="compositionally biased region" description="Basic and acidic residues" evidence="1">
    <location>
        <begin position="478"/>
        <end position="494"/>
    </location>
</feature>
<feature type="region of interest" description="Disordered" evidence="1">
    <location>
        <begin position="306"/>
        <end position="334"/>
    </location>
</feature>
<comment type="caution">
    <text evidence="3">The sequence shown here is derived from an EMBL/GenBank/DDBJ whole genome shotgun (WGS) entry which is preliminary data.</text>
</comment>
<gene>
    <name evidence="3" type="ORF">ACFFGN_30600</name>
</gene>
<evidence type="ECO:0000313" key="3">
    <source>
        <dbReference type="EMBL" id="MFC0628461.1"/>
    </source>
</evidence>
<dbReference type="RefSeq" id="WP_380054782.1">
    <property type="nucleotide sequence ID" value="NZ_JBHLTC010000039.1"/>
</dbReference>
<dbReference type="CDD" id="cd00085">
    <property type="entry name" value="HNHc"/>
    <property type="match status" value="1"/>
</dbReference>
<feature type="compositionally biased region" description="Basic and acidic residues" evidence="1">
    <location>
        <begin position="322"/>
        <end position="334"/>
    </location>
</feature>
<feature type="region of interest" description="Disordered" evidence="1">
    <location>
        <begin position="465"/>
        <end position="526"/>
    </location>
</feature>
<evidence type="ECO:0000256" key="1">
    <source>
        <dbReference type="SAM" id="MobiDB-lite"/>
    </source>
</evidence>
<reference evidence="3 4" key="1">
    <citation type="submission" date="2024-09" db="EMBL/GenBank/DDBJ databases">
        <authorList>
            <person name="Sun Q."/>
            <person name="Mori K."/>
        </authorList>
    </citation>
    <scope>NUCLEOTIDE SEQUENCE [LARGE SCALE GENOMIC DNA]</scope>
    <source>
        <strain evidence="3 4">CGMCC 1.15906</strain>
    </source>
</reference>
<dbReference type="InterPro" id="IPR003615">
    <property type="entry name" value="HNH_nuc"/>
</dbReference>
<protein>
    <recommendedName>
        <fullName evidence="2">HNH nuclease domain-containing protein</fullName>
    </recommendedName>
</protein>
<feature type="compositionally biased region" description="Basic and acidic residues" evidence="1">
    <location>
        <begin position="501"/>
        <end position="523"/>
    </location>
</feature>
<feature type="region of interest" description="Disordered" evidence="1">
    <location>
        <begin position="584"/>
        <end position="605"/>
    </location>
</feature>
<evidence type="ECO:0000313" key="4">
    <source>
        <dbReference type="Proteomes" id="UP001589890"/>
    </source>
</evidence>